<feature type="repeat" description="WD" evidence="3">
    <location>
        <begin position="844"/>
        <end position="885"/>
    </location>
</feature>
<dbReference type="Gene3D" id="3.40.50.300">
    <property type="entry name" value="P-loop containing nucleotide triphosphate hydrolases"/>
    <property type="match status" value="1"/>
</dbReference>
<dbReference type="eggNOG" id="COG2319">
    <property type="taxonomic scope" value="Bacteria"/>
</dbReference>
<keyword evidence="6" id="KW-1185">Reference proteome</keyword>
<dbReference type="Pfam" id="PF25168">
    <property type="entry name" value="Beta-prop_WDR36-Utp21_2nd"/>
    <property type="match status" value="1"/>
</dbReference>
<dbReference type="InterPro" id="IPR019775">
    <property type="entry name" value="WD40_repeat_CS"/>
</dbReference>
<reference evidence="6" key="1">
    <citation type="journal article" date="2011" name="MBio">
        <title>Novel metabolic attributes of the genus Cyanothece, comprising a group of unicellular nitrogen-fixing Cyanobacteria.</title>
        <authorList>
            <person name="Bandyopadhyay A."/>
            <person name="Elvitigala T."/>
            <person name="Welsh E."/>
            <person name="Stockel J."/>
            <person name="Liberton M."/>
            <person name="Min H."/>
            <person name="Sherman L.A."/>
            <person name="Pakrasi H.B."/>
        </authorList>
    </citation>
    <scope>NUCLEOTIDE SEQUENCE [LARGE SCALE GENOMIC DNA]</scope>
    <source>
        <strain evidence="6">PCC 7822</strain>
    </source>
</reference>
<dbReference type="eggNOG" id="COG1672">
    <property type="taxonomic scope" value="Bacteria"/>
</dbReference>
<accession>E0UGF2</accession>
<evidence type="ECO:0000259" key="4">
    <source>
        <dbReference type="PROSITE" id="PS50943"/>
    </source>
</evidence>
<dbReference type="SUPFAM" id="SSF52540">
    <property type="entry name" value="P-loop containing nucleoside triphosphate hydrolases"/>
    <property type="match status" value="1"/>
</dbReference>
<evidence type="ECO:0000313" key="5">
    <source>
        <dbReference type="EMBL" id="ADN16771.1"/>
    </source>
</evidence>
<dbReference type="PROSITE" id="PS00678">
    <property type="entry name" value="WD_REPEATS_1"/>
    <property type="match status" value="6"/>
</dbReference>
<evidence type="ECO:0000256" key="3">
    <source>
        <dbReference type="PROSITE-ProRule" id="PRU00221"/>
    </source>
</evidence>
<dbReference type="PRINTS" id="PR00364">
    <property type="entry name" value="DISEASERSIST"/>
</dbReference>
<dbReference type="PROSITE" id="PS50294">
    <property type="entry name" value="WD_REPEATS_REGION"/>
    <property type="match status" value="11"/>
</dbReference>
<feature type="repeat" description="WD" evidence="3">
    <location>
        <begin position="1015"/>
        <end position="1056"/>
    </location>
</feature>
<dbReference type="GO" id="GO:0043531">
    <property type="term" value="F:ADP binding"/>
    <property type="evidence" value="ECO:0007669"/>
    <property type="project" value="InterPro"/>
</dbReference>
<dbReference type="PROSITE" id="PS50082">
    <property type="entry name" value="WD_REPEATS_2"/>
    <property type="match status" value="12"/>
</dbReference>
<dbReference type="KEGG" id="cyj:Cyan7822_4880"/>
<dbReference type="RefSeq" id="WP_013324809.1">
    <property type="nucleotide sequence ID" value="NC_014501.1"/>
</dbReference>
<dbReference type="Pfam" id="PF00400">
    <property type="entry name" value="WD40"/>
    <property type="match status" value="8"/>
</dbReference>
<dbReference type="CDD" id="cd00093">
    <property type="entry name" value="HTH_XRE"/>
    <property type="match status" value="1"/>
</dbReference>
<feature type="domain" description="HTH cro/C1-type" evidence="4">
    <location>
        <begin position="26"/>
        <end position="72"/>
    </location>
</feature>
<dbReference type="PANTHER" id="PTHR22847:SF637">
    <property type="entry name" value="WD REPEAT DOMAIN 5B"/>
    <property type="match status" value="1"/>
</dbReference>
<feature type="repeat" description="WD" evidence="3">
    <location>
        <begin position="1099"/>
        <end position="1140"/>
    </location>
</feature>
<keyword evidence="2" id="KW-0677">Repeat</keyword>
<feature type="repeat" description="WD" evidence="3">
    <location>
        <begin position="767"/>
        <end position="801"/>
    </location>
</feature>
<dbReference type="STRING" id="497965.Cyan7822_4880"/>
<dbReference type="PRINTS" id="PR00320">
    <property type="entry name" value="GPROTEINBRPT"/>
</dbReference>
<feature type="repeat" description="WD" evidence="3">
    <location>
        <begin position="886"/>
        <end position="927"/>
    </location>
</feature>
<name>E0UGF2_GLOV7</name>
<dbReference type="InterPro" id="IPR002182">
    <property type="entry name" value="NB-ARC"/>
</dbReference>
<dbReference type="AlphaFoldDB" id="E0UGF2"/>
<feature type="repeat" description="WD" evidence="3">
    <location>
        <begin position="971"/>
        <end position="1002"/>
    </location>
</feature>
<feature type="repeat" description="WD" evidence="3">
    <location>
        <begin position="1057"/>
        <end position="1098"/>
    </location>
</feature>
<feature type="repeat" description="WD" evidence="3">
    <location>
        <begin position="802"/>
        <end position="843"/>
    </location>
</feature>
<dbReference type="OrthoDB" id="434800at2"/>
<dbReference type="PROSITE" id="PS50943">
    <property type="entry name" value="HTH_CROC1"/>
    <property type="match status" value="1"/>
</dbReference>
<dbReference type="InterPro" id="IPR011044">
    <property type="entry name" value="Quino_amine_DH_bsu"/>
</dbReference>
<dbReference type="SMART" id="SM00320">
    <property type="entry name" value="WD40"/>
    <property type="match status" value="14"/>
</dbReference>
<keyword evidence="1 3" id="KW-0853">WD repeat</keyword>
<dbReference type="HOGENOM" id="CLU_005071_1_0_3"/>
<dbReference type="InterPro" id="IPR001680">
    <property type="entry name" value="WD40_rpt"/>
</dbReference>
<proteinExistence type="predicted"/>
<dbReference type="CDD" id="cd00200">
    <property type="entry name" value="WD40"/>
    <property type="match status" value="1"/>
</dbReference>
<evidence type="ECO:0000256" key="2">
    <source>
        <dbReference type="ARBA" id="ARBA00022737"/>
    </source>
</evidence>
<dbReference type="InterPro" id="IPR020472">
    <property type="entry name" value="WD40_PAC1"/>
</dbReference>
<dbReference type="SMART" id="SM00530">
    <property type="entry name" value="HTH_XRE"/>
    <property type="match status" value="1"/>
</dbReference>
<protein>
    <submittedName>
        <fullName evidence="5">Transcriptional regulator, XRE family</fullName>
    </submittedName>
</protein>
<dbReference type="Gene3D" id="2.130.10.10">
    <property type="entry name" value="YVTN repeat-like/Quinoprotein amine dehydrogenase"/>
    <property type="match status" value="4"/>
</dbReference>
<dbReference type="InterPro" id="IPR015943">
    <property type="entry name" value="WD40/YVTN_repeat-like_dom_sf"/>
</dbReference>
<gene>
    <name evidence="5" type="ordered locus">Cyan7822_4880</name>
</gene>
<evidence type="ECO:0000256" key="1">
    <source>
        <dbReference type="ARBA" id="ARBA00022574"/>
    </source>
</evidence>
<feature type="repeat" description="WD" evidence="3">
    <location>
        <begin position="625"/>
        <end position="666"/>
    </location>
</feature>
<feature type="repeat" description="WD" evidence="3">
    <location>
        <begin position="667"/>
        <end position="708"/>
    </location>
</feature>
<organism evidence="5 6">
    <name type="scientific">Gloeothece verrucosa (strain PCC 7822)</name>
    <name type="common">Cyanothece sp. (strain PCC 7822)</name>
    <dbReference type="NCBI Taxonomy" id="497965"/>
    <lineage>
        <taxon>Bacteria</taxon>
        <taxon>Bacillati</taxon>
        <taxon>Cyanobacteriota</taxon>
        <taxon>Cyanophyceae</taxon>
        <taxon>Oscillatoriophycideae</taxon>
        <taxon>Chroococcales</taxon>
        <taxon>Aphanothecaceae</taxon>
        <taxon>Gloeothece</taxon>
        <taxon>Gloeothece verrucosa</taxon>
    </lineage>
</organism>
<evidence type="ECO:0000313" key="6">
    <source>
        <dbReference type="Proteomes" id="UP000008206"/>
    </source>
</evidence>
<feature type="repeat" description="WD" evidence="3">
    <location>
        <begin position="928"/>
        <end position="969"/>
    </location>
</feature>
<sequence length="1221" mass="140935">MPRSIKVKPNYLNQVRQSLQRNNYPSQGALALDLGMSRPTINKFFNGKAIDHQNFIEICEQLGLYWQEISEINSDEDELIDSFYEPSIQPIPNNPKRMLISAPDVSKIQGRTKEIEELKKRIIEDKCPLVAIWGFRGLGKTTVAAKIAKDPNIDQEFEYIIWHDLRGVPSLKTILRSIIKVISQQKQLDSFNTIEEGIDSLITYLNEHRCLIVFDDFESICQDKNDKRSEDDSTDCQEYEQLFDKIAGEQHKSCLLLTCRKLPENWYNLNPDKIHSLELEGLNPEEARTILRKKNIFDLPEEEKELIEKCSGNPTFLEMVASNIWEYYQGDITEFLDSNVLSKIESVEQFLEQEYDKSLSTLEQRVVQWLAILQEPVNEKELANICLPILAITLDINVKKLKKALISLKNRSLVQEIEGKYQLQPLVIEFLIVRFVNYICENLKGLLDNNLETINKKNVRDIFNRYLLMQPQAPKRTKDSQIQHILKPVKETLKSKDDRDLNEKMRRIFPIIKYNYLSQPGYAAGNFVNLFWYLNFNPDSPHKPILENYDFSYLTIWEADFRKVFLKNVNFTQAKVKNCAFLQSFGGILSVALSQDNQWLVIGDGSGNVHLYKLENYQLEFYKTYSGHTHWVRTVAISHDNKYIANGGEDRTVHIWERETGNFYKHLKGYDNRIRSIIFSPDSKILATASDDGQVILWNIETEQRIKTYTTDNRYKIHSVLFNSSGNRLIFAKENGYLYQWDWQEQELPDEIGLNGYNFPNNTEKFLRTIALSPDGQLLATGGYDGSIQLWYLATGQFLQSFEGHTNWVRSIIFSNNSQYLISCSEDRTIRIWNLKTGDCLNTLLGHRGRVWAIVLNKQDNLLISVSDDQKIKLWEFPLGKCLNVVQGYTHKIRSVAFSPDDKFLASGSDDGIVRLWNIDTKKCEKTLSGHEGRVWSVAFSPDGKKLVSGSDDRTIRIWNLETDKPELLPLKKYPNWVRSVAFSPKGDYIASSGDDKFIYLYYYSEKEGWKEKFKFEHNDWIHSICFSPDGKTLFSGSDDNLVKKWDIERGEFLLEFSGHTSHVRGIAVSRDGKTLASGSNDRTIKLWDSETKKCKHTLEKQRDWIKTVDFHPNGEIIASGDYDQMIRLWNVKTGELIKTLLGHIEAVSSVAFSHNGKLLASGSEDGTIKLWDVEDVKKYQCLHTFELPKPYEGLNITGVQGLSEPQKNNLKILGAFDLDN</sequence>
<dbReference type="InterPro" id="IPR036322">
    <property type="entry name" value="WD40_repeat_dom_sf"/>
</dbReference>
<dbReference type="SUPFAM" id="SSF50978">
    <property type="entry name" value="WD40 repeat-like"/>
    <property type="match status" value="2"/>
</dbReference>
<dbReference type="SUPFAM" id="SSF50969">
    <property type="entry name" value="YVTN repeat-like/Quinoprotein amine dehydrogenase"/>
    <property type="match status" value="1"/>
</dbReference>
<dbReference type="EMBL" id="CP002198">
    <property type="protein sequence ID" value="ADN16771.1"/>
    <property type="molecule type" value="Genomic_DNA"/>
</dbReference>
<dbReference type="Pfam" id="PF00931">
    <property type="entry name" value="NB-ARC"/>
    <property type="match status" value="1"/>
</dbReference>
<dbReference type="InterPro" id="IPR001387">
    <property type="entry name" value="Cro/C1-type_HTH"/>
</dbReference>
<dbReference type="PANTHER" id="PTHR22847">
    <property type="entry name" value="WD40 REPEAT PROTEIN"/>
    <property type="match status" value="1"/>
</dbReference>
<dbReference type="Proteomes" id="UP000008206">
    <property type="component" value="Chromosome"/>
</dbReference>
<dbReference type="InterPro" id="IPR027417">
    <property type="entry name" value="P-loop_NTPase"/>
</dbReference>
<feature type="repeat" description="WD" evidence="3">
    <location>
        <begin position="1141"/>
        <end position="1182"/>
    </location>
</feature>